<keyword evidence="6" id="KW-0238">DNA-binding</keyword>
<comment type="catalytic activity">
    <reaction evidence="8">
        <text>Couples ATP hydrolysis with the unwinding of duplex DNA by translocating in the 3'-5' direction.</text>
        <dbReference type="EC" id="5.6.2.4"/>
    </reaction>
</comment>
<dbReference type="GO" id="GO:0003677">
    <property type="term" value="F:DNA binding"/>
    <property type="evidence" value="ECO:0007669"/>
    <property type="project" value="UniProtKB-KW"/>
</dbReference>
<evidence type="ECO:0000256" key="8">
    <source>
        <dbReference type="ARBA" id="ARBA00034617"/>
    </source>
</evidence>
<comment type="similarity">
    <text evidence="1">Belongs to the helicase family. UvrD subfamily.</text>
</comment>
<keyword evidence="4 12" id="KW-0347">Helicase</keyword>
<dbReference type="Gene3D" id="1.10.10.160">
    <property type="match status" value="1"/>
</dbReference>
<dbReference type="GO" id="GO:0005524">
    <property type="term" value="F:ATP binding"/>
    <property type="evidence" value="ECO:0007669"/>
    <property type="project" value="UniProtKB-UniRule"/>
</dbReference>
<dbReference type="InterPro" id="IPR000212">
    <property type="entry name" value="DNA_helicase_UvrD/REP"/>
</dbReference>
<dbReference type="Pfam" id="PF00580">
    <property type="entry name" value="UvrD-helicase"/>
    <property type="match status" value="1"/>
</dbReference>
<evidence type="ECO:0000313" key="16">
    <source>
        <dbReference type="EMBL" id="VFJ52049.1"/>
    </source>
</evidence>
<evidence type="ECO:0000256" key="9">
    <source>
        <dbReference type="ARBA" id="ARBA00034808"/>
    </source>
</evidence>
<dbReference type="PROSITE" id="PS51198">
    <property type="entry name" value="UVRD_HELICASE_ATP_BIND"/>
    <property type="match status" value="1"/>
</dbReference>
<dbReference type="GO" id="GO:0016887">
    <property type="term" value="F:ATP hydrolysis activity"/>
    <property type="evidence" value="ECO:0007669"/>
    <property type="project" value="RHEA"/>
</dbReference>
<evidence type="ECO:0000256" key="10">
    <source>
        <dbReference type="ARBA" id="ARBA00034923"/>
    </source>
</evidence>
<dbReference type="EC" id="5.6.2.4" evidence="9"/>
<dbReference type="InterPro" id="IPR027417">
    <property type="entry name" value="P-loop_NTPase"/>
</dbReference>
<comment type="catalytic activity">
    <reaction evidence="11">
        <text>ATP + H2O = ADP + phosphate + H(+)</text>
        <dbReference type="Rhea" id="RHEA:13065"/>
        <dbReference type="ChEBI" id="CHEBI:15377"/>
        <dbReference type="ChEBI" id="CHEBI:15378"/>
        <dbReference type="ChEBI" id="CHEBI:30616"/>
        <dbReference type="ChEBI" id="CHEBI:43474"/>
        <dbReference type="ChEBI" id="CHEBI:456216"/>
        <dbReference type="EC" id="5.6.2.4"/>
    </reaction>
</comment>
<dbReference type="Pfam" id="PF13361">
    <property type="entry name" value="UvrD_C"/>
    <property type="match status" value="1"/>
</dbReference>
<evidence type="ECO:0000256" key="1">
    <source>
        <dbReference type="ARBA" id="ARBA00009922"/>
    </source>
</evidence>
<keyword evidence="3 12" id="KW-0378">Hydrolase</keyword>
<gene>
    <name evidence="16" type="ORF">BECKFW1821A_GA0114235_103410</name>
</gene>
<keyword evidence="7" id="KW-0413">Isomerase</keyword>
<evidence type="ECO:0000256" key="12">
    <source>
        <dbReference type="PROSITE-ProRule" id="PRU00560"/>
    </source>
</evidence>
<feature type="region of interest" description="Disordered" evidence="13">
    <location>
        <begin position="665"/>
        <end position="710"/>
    </location>
</feature>
<proteinExistence type="inferred from homology"/>
<sequence length="749" mass="85012">MDVTRILDPLNEAQREAVSTPHRHTLVLAGAGSGKTRVLVHRIAWLMETGKTRPHGIFAVTFTNKAATSMRSRIETMLHRSLGGMWVGTFHGLAHRMLRLHWRDADLPEGFQILDSEDQLRMIRQTIRAMSLREADWQPKQVQWFINSQKDAGLRPQHVEDGDTLAMQMREIYRTYHEACQRSGLVDFAELLLKAHELLRERDDLLAHYQGRFSHLLVDELQDTNAIQYAWIRLIAGDTGQLFMVGDDDQSIYGWRGARIENIHRFSRDFPGVHTFRLERNYRSTGNILAAANAVIANNRSRLGKNLWTSDGDGDPIRLYMALNEREEAAFVAERIGQWIKNNGRRNDIAILYRVSAQSRVFEEKLLAKGVPYRVHGGLRFYERLEIKDALAYLRLMMNRNDDAAFERVVNRPPRGIGMRTLELIRNKSRLAGNALWTTAQSLIAQGEFSPRAAGAIGTFLRLINDLADALSDEASPRKPPHEIVDDTIRKTGLLHHYKTDKSERSETRVENLAELVSAVRQFELEGAAGASGREAGNGQDDMEPLAAFLAHAALEAGESDTEEDCVHLMTFHAAKGLEFPVVFLCGLEENLFPHQRNVSNLEKLEEERRLCYVGMTRARQSLYLSYAESRRLHGSDYRQRPSRFITEIPVSLLERVEAPGPITAKRHFRTPGAARSGSVMPKGTMKPAPDTTQDTKNRPPGQRVRHPTFEEGVIVRYEGEGTHTRVLVDFPKVGSKWLVLTYARLEDI</sequence>
<keyword evidence="5 12" id="KW-0067">ATP-binding</keyword>
<evidence type="ECO:0000259" key="15">
    <source>
        <dbReference type="PROSITE" id="PS51217"/>
    </source>
</evidence>
<dbReference type="GO" id="GO:0000725">
    <property type="term" value="P:recombinational repair"/>
    <property type="evidence" value="ECO:0007669"/>
    <property type="project" value="TreeGrafter"/>
</dbReference>
<dbReference type="InterPro" id="IPR014016">
    <property type="entry name" value="UvrD-like_ATP-bd"/>
</dbReference>
<evidence type="ECO:0000256" key="2">
    <source>
        <dbReference type="ARBA" id="ARBA00022741"/>
    </source>
</evidence>
<dbReference type="Gene3D" id="3.40.50.300">
    <property type="entry name" value="P-loop containing nucleotide triphosphate hydrolases"/>
    <property type="match status" value="2"/>
</dbReference>
<evidence type="ECO:0000256" key="13">
    <source>
        <dbReference type="SAM" id="MobiDB-lite"/>
    </source>
</evidence>
<feature type="domain" description="UvrD-like helicase C-terminal" evidence="15">
    <location>
        <begin position="286"/>
        <end position="577"/>
    </location>
</feature>
<name>A0A450SGA7_9GAMM</name>
<feature type="binding site" evidence="12">
    <location>
        <begin position="29"/>
        <end position="36"/>
    </location>
    <ligand>
        <name>ATP</name>
        <dbReference type="ChEBI" id="CHEBI:30616"/>
    </ligand>
</feature>
<evidence type="ECO:0000256" key="3">
    <source>
        <dbReference type="ARBA" id="ARBA00022801"/>
    </source>
</evidence>
<dbReference type="EMBL" id="CAADEW010000034">
    <property type="protein sequence ID" value="VFJ52049.1"/>
    <property type="molecule type" value="Genomic_DNA"/>
</dbReference>
<dbReference type="GO" id="GO:0043138">
    <property type="term" value="F:3'-5' DNA helicase activity"/>
    <property type="evidence" value="ECO:0007669"/>
    <property type="project" value="UniProtKB-EC"/>
</dbReference>
<dbReference type="PROSITE" id="PS51217">
    <property type="entry name" value="UVRD_HELICASE_CTER"/>
    <property type="match status" value="1"/>
</dbReference>
<dbReference type="PANTHER" id="PTHR11070:SF2">
    <property type="entry name" value="ATP-DEPENDENT DNA HELICASE SRS2"/>
    <property type="match status" value="1"/>
</dbReference>
<evidence type="ECO:0000256" key="5">
    <source>
        <dbReference type="ARBA" id="ARBA00022840"/>
    </source>
</evidence>
<dbReference type="PANTHER" id="PTHR11070">
    <property type="entry name" value="UVRD / RECB / PCRA DNA HELICASE FAMILY MEMBER"/>
    <property type="match status" value="1"/>
</dbReference>
<feature type="domain" description="UvrD-like helicase ATP-binding" evidence="14">
    <location>
        <begin position="8"/>
        <end position="285"/>
    </location>
</feature>
<evidence type="ECO:0000259" key="14">
    <source>
        <dbReference type="PROSITE" id="PS51198"/>
    </source>
</evidence>
<dbReference type="GO" id="GO:0005829">
    <property type="term" value="C:cytosol"/>
    <property type="evidence" value="ECO:0007669"/>
    <property type="project" value="TreeGrafter"/>
</dbReference>
<dbReference type="NCBIfam" id="NF008743">
    <property type="entry name" value="PRK11773.1"/>
    <property type="match status" value="1"/>
</dbReference>
<reference evidence="16" key="1">
    <citation type="submission" date="2019-02" db="EMBL/GenBank/DDBJ databases">
        <authorList>
            <person name="Gruber-Vodicka R. H."/>
            <person name="Seah K. B. B."/>
        </authorList>
    </citation>
    <scope>NUCLEOTIDE SEQUENCE</scope>
    <source>
        <strain evidence="16">BECK_BZ15</strain>
    </source>
</reference>
<dbReference type="InterPro" id="IPR013986">
    <property type="entry name" value="DExx_box_DNA_helicase_dom_sf"/>
</dbReference>
<dbReference type="InterPro" id="IPR014017">
    <property type="entry name" value="DNA_helicase_UvrD-like_C"/>
</dbReference>
<dbReference type="Gene3D" id="1.10.486.10">
    <property type="entry name" value="PCRA, domain 4"/>
    <property type="match status" value="1"/>
</dbReference>
<protein>
    <recommendedName>
        <fullName evidence="9">DNA 3'-5' helicase</fullName>
        <ecNumber evidence="9">5.6.2.4</ecNumber>
    </recommendedName>
    <alternativeName>
        <fullName evidence="10">DNA 3'-5' helicase II</fullName>
    </alternativeName>
</protein>
<dbReference type="CDD" id="cd17932">
    <property type="entry name" value="DEXQc_UvrD"/>
    <property type="match status" value="1"/>
</dbReference>
<dbReference type="CDD" id="cd18807">
    <property type="entry name" value="SF1_C_UvrD"/>
    <property type="match status" value="1"/>
</dbReference>
<accession>A0A450SGA7</accession>
<evidence type="ECO:0000256" key="7">
    <source>
        <dbReference type="ARBA" id="ARBA00023235"/>
    </source>
</evidence>
<dbReference type="AlphaFoldDB" id="A0A450SGA7"/>
<evidence type="ECO:0000256" key="6">
    <source>
        <dbReference type="ARBA" id="ARBA00023125"/>
    </source>
</evidence>
<evidence type="ECO:0000256" key="11">
    <source>
        <dbReference type="ARBA" id="ARBA00048988"/>
    </source>
</evidence>
<organism evidence="16">
    <name type="scientific">Candidatus Kentrum sp. FW</name>
    <dbReference type="NCBI Taxonomy" id="2126338"/>
    <lineage>
        <taxon>Bacteria</taxon>
        <taxon>Pseudomonadati</taxon>
        <taxon>Pseudomonadota</taxon>
        <taxon>Gammaproteobacteria</taxon>
        <taxon>Candidatus Kentrum</taxon>
    </lineage>
</organism>
<evidence type="ECO:0000256" key="4">
    <source>
        <dbReference type="ARBA" id="ARBA00022806"/>
    </source>
</evidence>
<dbReference type="GO" id="GO:0033202">
    <property type="term" value="C:DNA helicase complex"/>
    <property type="evidence" value="ECO:0007669"/>
    <property type="project" value="TreeGrafter"/>
</dbReference>
<dbReference type="SUPFAM" id="SSF52540">
    <property type="entry name" value="P-loop containing nucleoside triphosphate hydrolases"/>
    <property type="match status" value="1"/>
</dbReference>
<keyword evidence="2 12" id="KW-0547">Nucleotide-binding</keyword>